<dbReference type="Pfam" id="PF00586">
    <property type="entry name" value="AIRS"/>
    <property type="match status" value="2"/>
</dbReference>
<dbReference type="Pfam" id="PF18072">
    <property type="entry name" value="FGAR-AT_linker"/>
    <property type="match status" value="1"/>
</dbReference>
<dbReference type="CDD" id="cd02203">
    <property type="entry name" value="PurL_repeat1"/>
    <property type="match status" value="1"/>
</dbReference>
<evidence type="ECO:0000256" key="2">
    <source>
        <dbReference type="ARBA" id="ARBA00022598"/>
    </source>
</evidence>
<dbReference type="Proteomes" id="UP000442694">
    <property type="component" value="Unassembled WGS sequence"/>
</dbReference>
<feature type="binding site" evidence="8">
    <location>
        <position position="118"/>
    </location>
    <ligand>
        <name>substrate</name>
    </ligand>
</feature>
<dbReference type="GO" id="GO:0000287">
    <property type="term" value="F:magnesium ion binding"/>
    <property type="evidence" value="ECO:0007669"/>
    <property type="project" value="UniProtKB-UniRule"/>
</dbReference>
<dbReference type="SUPFAM" id="SSF56042">
    <property type="entry name" value="PurM C-terminal domain-like"/>
    <property type="match status" value="1"/>
</dbReference>
<dbReference type="CDD" id="cd02204">
    <property type="entry name" value="PurL_repeat2"/>
    <property type="match status" value="1"/>
</dbReference>
<protein>
    <recommendedName>
        <fullName evidence="8">Phosphoribosylformylglycinamidine synthase subunit PurL</fullName>
        <shortName evidence="8">FGAM synthase</shortName>
        <ecNumber evidence="8">6.3.5.3</ecNumber>
    </recommendedName>
    <alternativeName>
        <fullName evidence="8">Formylglycinamide ribonucleotide amidotransferase subunit II</fullName>
        <shortName evidence="8">FGAR amidotransferase II</shortName>
        <shortName evidence="8">FGAR-AT II</shortName>
    </alternativeName>
    <alternativeName>
        <fullName evidence="8">Glutamine amidotransferase PurL</fullName>
    </alternativeName>
    <alternativeName>
        <fullName evidence="8">Phosphoribosylformylglycinamidine synthase subunit II</fullName>
    </alternativeName>
</protein>
<evidence type="ECO:0000256" key="1">
    <source>
        <dbReference type="ARBA" id="ARBA00022490"/>
    </source>
</evidence>
<dbReference type="GO" id="GO:0005737">
    <property type="term" value="C:cytoplasm"/>
    <property type="evidence" value="ECO:0007669"/>
    <property type="project" value="UniProtKB-SubCell"/>
</dbReference>
<evidence type="ECO:0000259" key="11">
    <source>
        <dbReference type="Pfam" id="PF18072"/>
    </source>
</evidence>
<accession>A0A833JE03</accession>
<feature type="binding site" evidence="8">
    <location>
        <begin position="96"/>
        <end position="99"/>
    </location>
    <ligand>
        <name>substrate</name>
    </ligand>
</feature>
<feature type="domain" description="Phosphoribosylformylglycinamidine synthase linker" evidence="11">
    <location>
        <begin position="17"/>
        <end position="55"/>
    </location>
</feature>
<feature type="binding site" evidence="8">
    <location>
        <position position="54"/>
    </location>
    <ligand>
        <name>ATP</name>
        <dbReference type="ChEBI" id="CHEBI:30616"/>
    </ligand>
</feature>
<feature type="binding site" evidence="8">
    <location>
        <position position="305"/>
    </location>
    <ligand>
        <name>Mg(2+)</name>
        <dbReference type="ChEBI" id="CHEBI:18420"/>
        <label>2</label>
    </ligand>
</feature>
<feature type="binding site" evidence="8">
    <location>
        <position position="277"/>
    </location>
    <ligand>
        <name>substrate</name>
    </ligand>
</feature>
<dbReference type="PIRSF" id="PIRSF001587">
    <property type="entry name" value="FGAM_synthase_II"/>
    <property type="match status" value="1"/>
</dbReference>
<dbReference type="HAMAP" id="MF_00420">
    <property type="entry name" value="PurL_2"/>
    <property type="match status" value="1"/>
</dbReference>
<evidence type="ECO:0000259" key="10">
    <source>
        <dbReference type="Pfam" id="PF02769"/>
    </source>
</evidence>
<dbReference type="InterPro" id="IPR036921">
    <property type="entry name" value="PurM-like_N_sf"/>
</dbReference>
<dbReference type="InterPro" id="IPR041609">
    <property type="entry name" value="PurL_linker"/>
</dbReference>
<feature type="domain" description="PurM-like C-terminal" evidence="10">
    <location>
        <begin position="241"/>
        <end position="387"/>
    </location>
</feature>
<organism evidence="12 13">
    <name type="scientific">Fluviispira multicolorata</name>
    <dbReference type="NCBI Taxonomy" id="2654512"/>
    <lineage>
        <taxon>Bacteria</taxon>
        <taxon>Pseudomonadati</taxon>
        <taxon>Bdellovibrionota</taxon>
        <taxon>Oligoflexia</taxon>
        <taxon>Silvanigrellales</taxon>
        <taxon>Silvanigrellaceae</taxon>
        <taxon>Fluviispira</taxon>
    </lineage>
</organism>
<feature type="binding site" evidence="8">
    <location>
        <position position="119"/>
    </location>
    <ligand>
        <name>Mg(2+)</name>
        <dbReference type="ChEBI" id="CHEBI:18420"/>
        <label>2</label>
    </ligand>
</feature>
<evidence type="ECO:0000256" key="7">
    <source>
        <dbReference type="ARBA" id="ARBA00022842"/>
    </source>
</evidence>
<evidence type="ECO:0000259" key="9">
    <source>
        <dbReference type="Pfam" id="PF00586"/>
    </source>
</evidence>
<keyword evidence="5 8" id="KW-0658">Purine biosynthesis</keyword>
<dbReference type="Pfam" id="PF02769">
    <property type="entry name" value="AIRS_C"/>
    <property type="match status" value="1"/>
</dbReference>
<dbReference type="GO" id="GO:0005524">
    <property type="term" value="F:ATP binding"/>
    <property type="evidence" value="ECO:0007669"/>
    <property type="project" value="UniProtKB-UniRule"/>
</dbReference>
<comment type="caution">
    <text evidence="8">Lacks conserved residue(s) required for the propagation of feature annotation.</text>
</comment>
<comment type="caution">
    <text evidence="12">The sequence shown here is derived from an EMBL/GenBank/DDBJ whole genome shotgun (WGS) entry which is preliminary data.</text>
</comment>
<evidence type="ECO:0000313" key="12">
    <source>
        <dbReference type="EMBL" id="KAB8032130.1"/>
    </source>
</evidence>
<dbReference type="SUPFAM" id="SSF55326">
    <property type="entry name" value="PurM N-terminal domain-like"/>
    <property type="match status" value="2"/>
</dbReference>
<dbReference type="Gene3D" id="3.90.650.10">
    <property type="entry name" value="PurM-like C-terminal domain"/>
    <property type="match status" value="2"/>
</dbReference>
<keyword evidence="13" id="KW-1185">Reference proteome</keyword>
<reference evidence="12 13" key="1">
    <citation type="submission" date="2019-10" db="EMBL/GenBank/DDBJ databases">
        <title>New genus of Silvanigrellaceae.</title>
        <authorList>
            <person name="Pitt A."/>
            <person name="Hahn M.W."/>
        </authorList>
    </citation>
    <scope>NUCLEOTIDE SEQUENCE [LARGE SCALE GENOMIC DNA]</scope>
    <source>
        <strain evidence="12 13">33A1-SZDP</strain>
    </source>
</reference>
<feature type="binding site" evidence="8">
    <location>
        <position position="93"/>
    </location>
    <ligand>
        <name>ATP</name>
        <dbReference type="ChEBI" id="CHEBI:30616"/>
    </ligand>
</feature>
<keyword evidence="1 8" id="KW-0963">Cytoplasm</keyword>
<keyword evidence="6 8" id="KW-0067">ATP-binding</keyword>
<comment type="pathway">
    <text evidence="8">Purine metabolism; IMP biosynthesis via de novo pathway; 5-amino-1-(5-phospho-D-ribosyl)imidazole from N(2)-formyl-N(1)-(5-phospho-D-ribosyl)glycinamide: step 1/2.</text>
</comment>
<feature type="binding site" evidence="8">
    <location>
        <position position="622"/>
    </location>
    <ligand>
        <name>Mg(2+)</name>
        <dbReference type="ChEBI" id="CHEBI:18420"/>
        <label>1</label>
    </ligand>
</feature>
<dbReference type="PANTHER" id="PTHR43555:SF1">
    <property type="entry name" value="PHOSPHORIBOSYLFORMYLGLYCINAMIDINE SYNTHASE SUBUNIT PURL"/>
    <property type="match status" value="1"/>
</dbReference>
<dbReference type="RefSeq" id="WP_152212328.1">
    <property type="nucleotide sequence ID" value="NZ_WFLN01000005.1"/>
</dbReference>
<dbReference type="GO" id="GO:0006189">
    <property type="term" value="P:'de novo' IMP biosynthetic process"/>
    <property type="evidence" value="ECO:0007669"/>
    <property type="project" value="UniProtKB-UniRule"/>
</dbReference>
<feature type="binding site" evidence="8">
    <location>
        <position position="95"/>
    </location>
    <ligand>
        <name>Mg(2+)</name>
        <dbReference type="ChEBI" id="CHEBI:18420"/>
        <label>1</label>
    </ligand>
</feature>
<evidence type="ECO:0000256" key="3">
    <source>
        <dbReference type="ARBA" id="ARBA00022723"/>
    </source>
</evidence>
<keyword evidence="4 8" id="KW-0547">Nucleotide-binding</keyword>
<comment type="subcellular location">
    <subcellularLocation>
        <location evidence="8">Cytoplasm</location>
    </subcellularLocation>
</comment>
<feature type="active site" description="Proton acceptor" evidence="8">
    <location>
        <position position="97"/>
    </location>
</feature>
<dbReference type="GO" id="GO:0004642">
    <property type="term" value="F:phosphoribosylformylglycinamidine synthase activity"/>
    <property type="evidence" value="ECO:0007669"/>
    <property type="project" value="UniProtKB-UniRule"/>
</dbReference>
<evidence type="ECO:0000256" key="5">
    <source>
        <dbReference type="ARBA" id="ARBA00022755"/>
    </source>
</evidence>
<dbReference type="InterPro" id="IPR010918">
    <property type="entry name" value="PurM-like_C_dom"/>
</dbReference>
<gene>
    <name evidence="8" type="primary">purL</name>
    <name evidence="12" type="ORF">GCL57_05645</name>
</gene>
<dbReference type="EMBL" id="WFLN01000005">
    <property type="protein sequence ID" value="KAB8032130.1"/>
    <property type="molecule type" value="Genomic_DNA"/>
</dbReference>
<evidence type="ECO:0000313" key="13">
    <source>
        <dbReference type="Proteomes" id="UP000442694"/>
    </source>
</evidence>
<comment type="function">
    <text evidence="8">Part of the phosphoribosylformylglycinamidine synthase complex involved in the purines biosynthetic pathway. Catalyzes the ATP-dependent conversion of formylglycinamide ribonucleotide (FGAR) and glutamine to yield formylglycinamidine ribonucleotide (FGAM) and glutamate. The FGAM synthase complex is composed of three subunits. PurQ produces an ammonia molecule by converting glutamine to glutamate. PurL transfers the ammonia molecule to FGAR to form FGAM in an ATP-dependent manner. PurS interacts with PurQ and PurL and is thought to assist in the transfer of the ammonia molecule from PurQ to PurL.</text>
</comment>
<comment type="subunit">
    <text evidence="8">Monomer. Part of the FGAM synthase complex composed of 1 PurL, 1 PurQ and 2 PurS subunits.</text>
</comment>
<keyword evidence="2 8" id="KW-0436">Ligase</keyword>
<evidence type="ECO:0000256" key="6">
    <source>
        <dbReference type="ARBA" id="ARBA00022840"/>
    </source>
</evidence>
<feature type="binding site" evidence="8">
    <location>
        <begin position="349"/>
        <end position="351"/>
    </location>
    <ligand>
        <name>substrate</name>
    </ligand>
</feature>
<feature type="domain" description="PurM-like N-terminal" evidence="9">
    <location>
        <begin position="76"/>
        <end position="189"/>
    </location>
</feature>
<feature type="binding site" evidence="8">
    <location>
        <position position="621"/>
    </location>
    <ligand>
        <name>ATP</name>
        <dbReference type="ChEBI" id="CHEBI:30616"/>
    </ligand>
</feature>
<dbReference type="PANTHER" id="PTHR43555">
    <property type="entry name" value="PHOSPHORIBOSYLFORMYLGLYCINAMIDINE SYNTHASE SUBUNIT PURL"/>
    <property type="match status" value="1"/>
</dbReference>
<proteinExistence type="inferred from homology"/>
<comment type="catalytic activity">
    <reaction evidence="8">
        <text>N(2)-formyl-N(1)-(5-phospho-beta-D-ribosyl)glycinamide + L-glutamine + ATP + H2O = 2-formamido-N(1)-(5-O-phospho-beta-D-ribosyl)acetamidine + L-glutamate + ADP + phosphate + H(+)</text>
        <dbReference type="Rhea" id="RHEA:17129"/>
        <dbReference type="ChEBI" id="CHEBI:15377"/>
        <dbReference type="ChEBI" id="CHEBI:15378"/>
        <dbReference type="ChEBI" id="CHEBI:29985"/>
        <dbReference type="ChEBI" id="CHEBI:30616"/>
        <dbReference type="ChEBI" id="CHEBI:43474"/>
        <dbReference type="ChEBI" id="CHEBI:58359"/>
        <dbReference type="ChEBI" id="CHEBI:147286"/>
        <dbReference type="ChEBI" id="CHEBI:147287"/>
        <dbReference type="ChEBI" id="CHEBI:456216"/>
        <dbReference type="EC" id="6.3.5.3"/>
    </reaction>
</comment>
<name>A0A833JE03_9BACT</name>
<evidence type="ECO:0000256" key="8">
    <source>
        <dbReference type="HAMAP-Rule" id="MF_00420"/>
    </source>
</evidence>
<sequence length="842" mass="91830">MSKKNLITNEFLELATHYGLNNEEAAAFYNKLGRIPSKEELAVCGALWSEHCSYKSSRAHLKRFHTEEPWVLQGPGENAGVVAINKNFGIAFKMESHNHPSYLEPYQGAATGVGGILRDVFCMGANPIASLNCLRFGEGTWNATLLRDTVRGIGDYGNCVGVPTVTGDISFHHNYNKNILVNAFTAGIIHKDKIFRGILSDASEDQVASLKNKTKEILPQLKINSEVTKEIESILLPEGENILIYFGSATGRDGVHGATMSSSEFSSGGTTLKPTVQVGDPFAEKVLLEATLSIIEKKLAIGLQDMGAAGLTSSSVEMAGRSGCGVALDLAKVPQRASNMQAWEILLSESQERMLCAVKPENLNEVLAELKKFNLSYAEIGKVNRTGLFVCIFDNQIVTATPIPILIEDVPRYNLPIQNKDEYLKNHSVIHNETSEKIWLGEATQGKPSLSLNAQNLSAHNDILSGINLENLVEKYPNLIEHLFAHPANAKRSPVYHNYCSTVQGNTVAGCGAMQSAAAGVVRLPHYAQEKDKNNNVTKTGIAISGGCDERWVEIDPFNGSALSALKVARKIVATGGVPLAMTDCLNFGSPRSAEVMRQFSDAVDGINLVAKELHIPIVSGNVSLNNQTSGNPIPPTPMIGMVGRIDDVTKVPLFSLPSRYFEKSENKSIFLIHISDNKASELSSYKASQTAWILGKANSHCPELNLTSEKSLWKYTLSAISEIKPKICFPVGHGGLLGSLISCSLRSECELELNENIWKKSSQDLFSEGNMGFIFGFTSKEETEKFLQLYSSNISSECVAILKPAGTSIQKTVLNFNAVFKLYSGSLKRYFDTLSCEYKEK</sequence>
<dbReference type="AlphaFoldDB" id="A0A833JE03"/>
<dbReference type="EC" id="6.3.5.3" evidence="8"/>
<dbReference type="InterPro" id="IPR010074">
    <property type="entry name" value="PRibForGlyAmidine_synth_PurL"/>
</dbReference>
<dbReference type="Gene3D" id="3.30.1330.10">
    <property type="entry name" value="PurM-like, N-terminal domain"/>
    <property type="match status" value="2"/>
</dbReference>
<feature type="binding site" evidence="8">
    <location>
        <position position="624"/>
    </location>
    <ligand>
        <name>substrate</name>
    </ligand>
</feature>
<dbReference type="UniPathway" id="UPA00074">
    <property type="reaction ID" value="UER00128"/>
</dbReference>
<feature type="domain" description="PurM-like N-terminal" evidence="9">
    <location>
        <begin position="551"/>
        <end position="645"/>
    </location>
</feature>
<evidence type="ECO:0000256" key="4">
    <source>
        <dbReference type="ARBA" id="ARBA00022741"/>
    </source>
</evidence>
<comment type="similarity">
    <text evidence="8">Belongs to the FGAMS family.</text>
</comment>
<dbReference type="InterPro" id="IPR036676">
    <property type="entry name" value="PurM-like_C_sf"/>
</dbReference>
<feature type="binding site" evidence="8">
    <location>
        <position position="584"/>
    </location>
    <ligand>
        <name>ATP</name>
        <dbReference type="ChEBI" id="CHEBI:30616"/>
    </ligand>
</feature>
<keyword evidence="3 8" id="KW-0479">Metal-binding</keyword>
<dbReference type="InterPro" id="IPR016188">
    <property type="entry name" value="PurM-like_N"/>
</dbReference>
<feature type="active site" evidence="8">
    <location>
        <position position="51"/>
    </location>
</feature>
<keyword evidence="7 8" id="KW-0460">Magnesium</keyword>